<keyword evidence="2" id="KW-1185">Reference proteome</keyword>
<dbReference type="AlphaFoldDB" id="A0AAD5ST32"/>
<accession>A0AAD5ST32</accession>
<gene>
    <name evidence="1" type="ORF">HK100_004435</name>
</gene>
<organism evidence="1 2">
    <name type="scientific">Physocladia obscura</name>
    <dbReference type="NCBI Taxonomy" id="109957"/>
    <lineage>
        <taxon>Eukaryota</taxon>
        <taxon>Fungi</taxon>
        <taxon>Fungi incertae sedis</taxon>
        <taxon>Chytridiomycota</taxon>
        <taxon>Chytridiomycota incertae sedis</taxon>
        <taxon>Chytridiomycetes</taxon>
        <taxon>Chytridiales</taxon>
        <taxon>Chytriomycetaceae</taxon>
        <taxon>Physocladia</taxon>
    </lineage>
</organism>
<protein>
    <submittedName>
        <fullName evidence="1">Uncharacterized protein</fullName>
    </submittedName>
</protein>
<evidence type="ECO:0000313" key="2">
    <source>
        <dbReference type="Proteomes" id="UP001211907"/>
    </source>
</evidence>
<dbReference type="Proteomes" id="UP001211907">
    <property type="component" value="Unassembled WGS sequence"/>
</dbReference>
<name>A0AAD5ST32_9FUNG</name>
<proteinExistence type="predicted"/>
<reference evidence="1" key="1">
    <citation type="submission" date="2020-05" db="EMBL/GenBank/DDBJ databases">
        <title>Phylogenomic resolution of chytrid fungi.</title>
        <authorList>
            <person name="Stajich J.E."/>
            <person name="Amses K."/>
            <person name="Simmons R."/>
            <person name="Seto K."/>
            <person name="Myers J."/>
            <person name="Bonds A."/>
            <person name="Quandt C.A."/>
            <person name="Barry K."/>
            <person name="Liu P."/>
            <person name="Grigoriev I."/>
            <person name="Longcore J.E."/>
            <person name="James T.Y."/>
        </authorList>
    </citation>
    <scope>NUCLEOTIDE SEQUENCE</scope>
    <source>
        <strain evidence="1">JEL0513</strain>
    </source>
</reference>
<dbReference type="EMBL" id="JADGJH010002190">
    <property type="protein sequence ID" value="KAJ3102027.1"/>
    <property type="molecule type" value="Genomic_DNA"/>
</dbReference>
<comment type="caution">
    <text evidence="1">The sequence shown here is derived from an EMBL/GenBank/DDBJ whole genome shotgun (WGS) entry which is preliminary data.</text>
</comment>
<evidence type="ECO:0000313" key="1">
    <source>
        <dbReference type="EMBL" id="KAJ3102027.1"/>
    </source>
</evidence>
<sequence>MTCLVSHNTSMHLKKSLQFTLYSVCGLQGSAGTQWQTMWTAKVLSEEASIADVKMFVTDISDLATEHMVIYPNEAVHQTLLDLLVSKLTVHAPTQKKFSGVALQLSQNGFDSFQPLLVASITLLPGGIMPMNPGPTHYGTLVVTFIVTLQNVSSVLSTNTQLRRKITGKANKSSVSKTGTKTCAIHGLAIMAILSVMFKRNLVLNSNTASEIAAKNSTCCHICGKADHIKLCDCPVIKATLQKHAAKTAKSSGQMASAIIEPLSSDEEMGEADGSDNEAEMINAVANSASHKGKTKAVATHAKSILKQQSGKTHKGDIVENAPFVPDLTEALGSITSLVNGTHDAVYFHNDSVYLQYHDTGKDVLIDTCVGDLFYLQMSDHTSKDPFAAINPCIPGSSTGEDSNDENSVGSAILKMNVSKTSKLIKSSQSNHVPL</sequence>